<keyword evidence="2" id="KW-0175">Coiled coil</keyword>
<keyword evidence="4" id="KW-1185">Reference proteome</keyword>
<proteinExistence type="predicted"/>
<comment type="subcellular location">
    <subcellularLocation>
        <location evidence="1">Mitochondrion</location>
    </subcellularLocation>
</comment>
<protein>
    <submittedName>
        <fullName evidence="3">Uncharacterized protein</fullName>
    </submittedName>
</protein>
<sequence>MPAEISEGDDVNDDDVKTFKYPYLKNTHSDSHFDLTDPHDLAGKTLLWVARDSQSLPENLRQSLRLLGAALYKKLDLASSLASSSVHGGVATIVRRMFTPKEGEEPTELQKQILEKLSGCSASEEPVSSAVRAILEKILEKEEETVAKRQAEEFTSWHQRRQDLIKAQADRLLLKIRAEEISKELAELEHETEKLTFFENRLKWEKKAAQNAEIIKQTADNKSEEGAQ</sequence>
<dbReference type="Proteomes" id="UP000053660">
    <property type="component" value="Unassembled WGS sequence"/>
</dbReference>
<dbReference type="PANTHER" id="PTHR21393">
    <property type="entry name" value="MITOCHONDRIAL 28S RIBOSOMAL PROTEIN S27"/>
    <property type="match status" value="1"/>
</dbReference>
<gene>
    <name evidence="3" type="ORF">OESDEN_03293</name>
</gene>
<dbReference type="OrthoDB" id="19830at2759"/>
<dbReference type="InterPro" id="IPR034913">
    <property type="entry name" value="mS27/PTCD2"/>
</dbReference>
<evidence type="ECO:0000256" key="2">
    <source>
        <dbReference type="SAM" id="Coils"/>
    </source>
</evidence>
<evidence type="ECO:0000256" key="1">
    <source>
        <dbReference type="ARBA" id="ARBA00004173"/>
    </source>
</evidence>
<name>A0A0B1TMX5_OESDE</name>
<accession>A0A0B1TMX5</accession>
<evidence type="ECO:0000313" key="3">
    <source>
        <dbReference type="EMBL" id="KHJ96745.1"/>
    </source>
</evidence>
<dbReference type="Pfam" id="PF10037">
    <property type="entry name" value="MRP-S27"/>
    <property type="match status" value="1"/>
</dbReference>
<dbReference type="PANTHER" id="PTHR21393:SF0">
    <property type="entry name" value="SMALL RIBOSOMAL SUBUNIT PROTEIN MS27"/>
    <property type="match status" value="1"/>
</dbReference>
<reference evidence="3 4" key="1">
    <citation type="submission" date="2014-03" db="EMBL/GenBank/DDBJ databases">
        <title>Draft genome of the hookworm Oesophagostomum dentatum.</title>
        <authorList>
            <person name="Mitreva M."/>
        </authorList>
    </citation>
    <scope>NUCLEOTIDE SEQUENCE [LARGE SCALE GENOMIC DNA]</scope>
    <source>
        <strain evidence="3 4">OD-Hann</strain>
    </source>
</reference>
<feature type="coiled-coil region" evidence="2">
    <location>
        <begin position="132"/>
        <end position="191"/>
    </location>
</feature>
<organism evidence="3 4">
    <name type="scientific">Oesophagostomum dentatum</name>
    <name type="common">Nodular worm</name>
    <dbReference type="NCBI Taxonomy" id="61180"/>
    <lineage>
        <taxon>Eukaryota</taxon>
        <taxon>Metazoa</taxon>
        <taxon>Ecdysozoa</taxon>
        <taxon>Nematoda</taxon>
        <taxon>Chromadorea</taxon>
        <taxon>Rhabditida</taxon>
        <taxon>Rhabditina</taxon>
        <taxon>Rhabditomorpha</taxon>
        <taxon>Strongyloidea</taxon>
        <taxon>Strongylidae</taxon>
        <taxon>Oesophagostomum</taxon>
    </lineage>
</organism>
<dbReference type="AlphaFoldDB" id="A0A0B1TMX5"/>
<dbReference type="InterPro" id="IPR019266">
    <property type="entry name" value="Ribosomal_mS27"/>
</dbReference>
<dbReference type="EMBL" id="KN549596">
    <property type="protein sequence ID" value="KHJ96745.1"/>
    <property type="molecule type" value="Genomic_DNA"/>
</dbReference>
<dbReference type="GO" id="GO:0005739">
    <property type="term" value="C:mitochondrion"/>
    <property type="evidence" value="ECO:0007669"/>
    <property type="project" value="UniProtKB-SubCell"/>
</dbReference>
<evidence type="ECO:0000313" key="4">
    <source>
        <dbReference type="Proteomes" id="UP000053660"/>
    </source>
</evidence>